<organism evidence="3 4">
    <name type="scientific">Hyphococcus flavus</name>
    <dbReference type="NCBI Taxonomy" id="1866326"/>
    <lineage>
        <taxon>Bacteria</taxon>
        <taxon>Pseudomonadati</taxon>
        <taxon>Pseudomonadota</taxon>
        <taxon>Alphaproteobacteria</taxon>
        <taxon>Parvularculales</taxon>
        <taxon>Parvularculaceae</taxon>
        <taxon>Hyphococcus</taxon>
    </lineage>
</organism>
<accession>A0AAF0CC60</accession>
<evidence type="ECO:0000313" key="3">
    <source>
        <dbReference type="EMBL" id="WDI32680.1"/>
    </source>
</evidence>
<comment type="similarity">
    <text evidence="1">Belongs to the NifU family.</text>
</comment>
<dbReference type="Gene3D" id="3.30.1370.70">
    <property type="entry name" value="Scaffold protein Nfu/NifU, N-terminal domain"/>
    <property type="match status" value="1"/>
</dbReference>
<dbReference type="GO" id="GO:0016226">
    <property type="term" value="P:iron-sulfur cluster assembly"/>
    <property type="evidence" value="ECO:0007669"/>
    <property type="project" value="InterPro"/>
</dbReference>
<dbReference type="GO" id="GO:0005506">
    <property type="term" value="F:iron ion binding"/>
    <property type="evidence" value="ECO:0007669"/>
    <property type="project" value="InterPro"/>
</dbReference>
<evidence type="ECO:0000313" key="4">
    <source>
        <dbReference type="Proteomes" id="UP001214043"/>
    </source>
</evidence>
<dbReference type="PANTHER" id="PTHR11178:SF1">
    <property type="entry name" value="NFU1 IRON-SULFUR CLUSTER SCAFFOLD HOMOLOG, MITOCHONDRIAL"/>
    <property type="match status" value="1"/>
</dbReference>
<dbReference type="InterPro" id="IPR036498">
    <property type="entry name" value="Nfu/NifU_N_sf"/>
</dbReference>
<reference evidence="3" key="1">
    <citation type="submission" date="2023-02" db="EMBL/GenBank/DDBJ databases">
        <title>Genome sequence of Hyphococcus flavus.</title>
        <authorList>
            <person name="Rong J.-C."/>
            <person name="Zhao Q."/>
            <person name="Yi M."/>
            <person name="Wu J.-Y."/>
        </authorList>
    </citation>
    <scope>NUCLEOTIDE SEQUENCE</scope>
    <source>
        <strain evidence="3">MCCC 1K03223</strain>
    </source>
</reference>
<dbReference type="PANTHER" id="PTHR11178">
    <property type="entry name" value="IRON-SULFUR CLUSTER SCAFFOLD PROTEIN NFU-RELATED"/>
    <property type="match status" value="1"/>
</dbReference>
<keyword evidence="4" id="KW-1185">Reference proteome</keyword>
<dbReference type="SMART" id="SM00932">
    <property type="entry name" value="Nfu_N"/>
    <property type="match status" value="1"/>
</dbReference>
<dbReference type="SUPFAM" id="SSF117916">
    <property type="entry name" value="Fe-S cluster assembly (FSCA) domain-like"/>
    <property type="match status" value="1"/>
</dbReference>
<dbReference type="Pfam" id="PF08712">
    <property type="entry name" value="Nfu_N"/>
    <property type="match status" value="1"/>
</dbReference>
<protein>
    <submittedName>
        <fullName evidence="3">NifU family protein</fullName>
    </submittedName>
</protein>
<evidence type="ECO:0000256" key="1">
    <source>
        <dbReference type="ARBA" id="ARBA00006420"/>
    </source>
</evidence>
<dbReference type="InterPro" id="IPR001075">
    <property type="entry name" value="NIF_FeS_clus_asmbl_NifU_C"/>
</dbReference>
<name>A0AAF0CC60_9PROT</name>
<dbReference type="GO" id="GO:0051536">
    <property type="term" value="F:iron-sulfur cluster binding"/>
    <property type="evidence" value="ECO:0007669"/>
    <property type="project" value="InterPro"/>
</dbReference>
<dbReference type="EMBL" id="CP118166">
    <property type="protein sequence ID" value="WDI32680.1"/>
    <property type="molecule type" value="Genomic_DNA"/>
</dbReference>
<sequence>MFIQTEDTPNPQSMKFVPGQPVLGEGALGIDFPTMESAAASPLAQTLFETDGVMGVYLGADFITVTKAEAVEWMHIKPALLGAIADFLTAGLPVVTEGMETGSGKPATPLEDYEGEDREVVEQIIELIETRVRPAVAADGGDIVFKHFEPKTGVVFLAMQGACAGCPSSTMTLKSGIENMLKHYVPEVASVEAVM</sequence>
<dbReference type="KEGG" id="hfl:PUV54_05650"/>
<dbReference type="SUPFAM" id="SSF110836">
    <property type="entry name" value="Hypothetical protein SAV1430"/>
    <property type="match status" value="1"/>
</dbReference>
<dbReference type="AlphaFoldDB" id="A0AAF0CC60"/>
<dbReference type="RefSeq" id="WP_274494619.1">
    <property type="nucleotide sequence ID" value="NZ_CP118166.1"/>
</dbReference>
<dbReference type="PIRSF" id="PIRSF036773">
    <property type="entry name" value="HIRIP5"/>
    <property type="match status" value="1"/>
</dbReference>
<dbReference type="InterPro" id="IPR034904">
    <property type="entry name" value="FSCA_dom_sf"/>
</dbReference>
<evidence type="ECO:0000259" key="2">
    <source>
        <dbReference type="SMART" id="SM00932"/>
    </source>
</evidence>
<feature type="domain" description="Scaffold protein Nfu/NifU N-terminal" evidence="2">
    <location>
        <begin position="3"/>
        <end position="91"/>
    </location>
</feature>
<dbReference type="Proteomes" id="UP001214043">
    <property type="component" value="Chromosome"/>
</dbReference>
<dbReference type="Gene3D" id="3.30.300.130">
    <property type="entry name" value="Fe-S cluster assembly (FSCA)"/>
    <property type="match status" value="1"/>
</dbReference>
<gene>
    <name evidence="3" type="ORF">PUV54_05650</name>
</gene>
<proteinExistence type="inferred from homology"/>
<dbReference type="InterPro" id="IPR035433">
    <property type="entry name" value="NFU1-like"/>
</dbReference>
<dbReference type="FunFam" id="3.30.300.130:FF:000001">
    <property type="entry name" value="NFU1 iron-sulfur cluster scaffold"/>
    <property type="match status" value="1"/>
</dbReference>
<dbReference type="Pfam" id="PF01106">
    <property type="entry name" value="NifU"/>
    <property type="match status" value="1"/>
</dbReference>
<dbReference type="InterPro" id="IPR014824">
    <property type="entry name" value="Nfu/NifU_N"/>
</dbReference>